<name>A0A3B8WQB2_MARNT</name>
<dbReference type="EMBL" id="DLYI01000257">
    <property type="protein sequence ID" value="HAC29808.1"/>
    <property type="molecule type" value="Genomic_DNA"/>
</dbReference>
<accession>A0A3B8WQB2</accession>
<comment type="caution">
    <text evidence="1">The sequence shown here is derived from an EMBL/GenBank/DDBJ whole genome shotgun (WGS) entry which is preliminary data.</text>
</comment>
<dbReference type="AlphaFoldDB" id="A0A3B8WQB2"/>
<evidence type="ECO:0000313" key="1">
    <source>
        <dbReference type="EMBL" id="HAC29808.1"/>
    </source>
</evidence>
<reference evidence="1 2" key="1">
    <citation type="journal article" date="2018" name="Nat. Biotechnol.">
        <title>A standardized bacterial taxonomy based on genome phylogeny substantially revises the tree of life.</title>
        <authorList>
            <person name="Parks D.H."/>
            <person name="Chuvochina M."/>
            <person name="Waite D.W."/>
            <person name="Rinke C."/>
            <person name="Skarshewski A."/>
            <person name="Chaumeil P.A."/>
            <person name="Hugenholtz P."/>
        </authorList>
    </citation>
    <scope>NUCLEOTIDE SEQUENCE [LARGE SCALE GENOMIC DNA]</scope>
    <source>
        <strain evidence="1">UBA9049</strain>
    </source>
</reference>
<sequence>MSLESVERDFLEYANGEGAYEDFRSWRQAWRGYVEARREELEEFAAEMKEMEATKSQPVAEEKVIAILPPNVPAKVLSAEHQMALF</sequence>
<organism evidence="1 2">
    <name type="scientific">Marinobacter nauticus</name>
    <name type="common">Marinobacter hydrocarbonoclasticus</name>
    <name type="synonym">Marinobacter aquaeolei</name>
    <dbReference type="NCBI Taxonomy" id="2743"/>
    <lineage>
        <taxon>Bacteria</taxon>
        <taxon>Pseudomonadati</taxon>
        <taxon>Pseudomonadota</taxon>
        <taxon>Gammaproteobacteria</taxon>
        <taxon>Pseudomonadales</taxon>
        <taxon>Marinobacteraceae</taxon>
        <taxon>Marinobacter</taxon>
    </lineage>
</organism>
<protein>
    <submittedName>
        <fullName evidence="1">Uncharacterized protein</fullName>
    </submittedName>
</protein>
<evidence type="ECO:0000313" key="2">
    <source>
        <dbReference type="Proteomes" id="UP000261325"/>
    </source>
</evidence>
<dbReference type="Proteomes" id="UP000261325">
    <property type="component" value="Unassembled WGS sequence"/>
</dbReference>
<proteinExistence type="predicted"/>
<gene>
    <name evidence="1" type="ORF">DCF82_18695</name>
</gene>